<dbReference type="InterPro" id="IPR006584">
    <property type="entry name" value="Cellulose-bd_IV"/>
</dbReference>
<dbReference type="Proteomes" id="UP001215398">
    <property type="component" value="Unassembled WGS sequence"/>
</dbReference>
<dbReference type="GO" id="GO:0016787">
    <property type="term" value="F:hydrolase activity"/>
    <property type="evidence" value="ECO:0007669"/>
    <property type="project" value="UniProtKB-KW"/>
</dbReference>
<gene>
    <name evidence="10" type="ORF">PQG98_16085</name>
</gene>
<evidence type="ECO:0000256" key="8">
    <source>
        <dbReference type="SAM" id="SignalP"/>
    </source>
</evidence>
<dbReference type="RefSeq" id="WP_272720947.1">
    <property type="nucleotide sequence ID" value="NZ_JAQPYS010000085.1"/>
</dbReference>
<evidence type="ECO:0000313" key="10">
    <source>
        <dbReference type="EMBL" id="MDC7137842.1"/>
    </source>
</evidence>
<feature type="signal peptide" evidence="8">
    <location>
        <begin position="1"/>
        <end position="31"/>
    </location>
</feature>
<keyword evidence="3 8" id="KW-0732">Signal</keyword>
<dbReference type="InterPro" id="IPR006710">
    <property type="entry name" value="Glyco_hydro_43"/>
</dbReference>
<evidence type="ECO:0000256" key="5">
    <source>
        <dbReference type="ARBA" id="ARBA00023277"/>
    </source>
</evidence>
<evidence type="ECO:0000256" key="3">
    <source>
        <dbReference type="ARBA" id="ARBA00022729"/>
    </source>
</evidence>
<dbReference type="CDD" id="cd04084">
    <property type="entry name" value="CBM6_xylanase-like"/>
    <property type="match status" value="1"/>
</dbReference>
<sequence length="472" mass="53571">MEIKDYKDMKNLQKVMAISLFSLFLNHVCQAQNPIIQTWFTPDPAPMVHNDTVYLFTDHDEDDAQYFKMKDWQLYSTTDMVNWTYRGTPISTETFQWAIQGDNAWASQAIERDGKWYWYICANDTIKKLHGIGVAVADRPEGPYSDPLKKPLVPGAFGYIDPSVFIDDDGQAYLFWGNNGLWYAKLNKDMISLGSEVIPVKELNDSIAFGPLVMKRDYQLNKRVLKTNYEEGPWVFKRNGLYYMVYAAGGVPEHMAYSTAKSIHGPWKYQGRIMNEAANSFTIHGGSIEYHNRHFMFYHNGALPNGGGFRRSTCIEEFKFGEDGKIPFIPFTKEGVRTPVRNLNPYQRVEAETMAFSYGLKTDRRAGSQHYITSIHNGDWLKVRSVDFGEKGATNFSACVAGLMQGGSIELRIDALGGSVIGTLDVSPTGGSEQWKVQTTQVNAVKGVHDLYLLFKGGDEELFNVDYWIFNH</sequence>
<dbReference type="PROSITE" id="PS51175">
    <property type="entry name" value="CBM6"/>
    <property type="match status" value="1"/>
</dbReference>
<comment type="caution">
    <text evidence="10">The sequence shown here is derived from an EMBL/GenBank/DDBJ whole genome shotgun (WGS) entry which is preliminary data.</text>
</comment>
<evidence type="ECO:0000313" key="11">
    <source>
        <dbReference type="Proteomes" id="UP001215398"/>
    </source>
</evidence>
<evidence type="ECO:0000256" key="1">
    <source>
        <dbReference type="ARBA" id="ARBA00009865"/>
    </source>
</evidence>
<dbReference type="InterPro" id="IPR005084">
    <property type="entry name" value="CBM6"/>
</dbReference>
<dbReference type="PANTHER" id="PTHR43772">
    <property type="entry name" value="ENDO-1,4-BETA-XYLANASE"/>
    <property type="match status" value="1"/>
</dbReference>
<keyword evidence="4 7" id="KW-0378">Hydrolase</keyword>
<evidence type="ECO:0000256" key="4">
    <source>
        <dbReference type="ARBA" id="ARBA00022801"/>
    </source>
</evidence>
<reference evidence="10 11" key="1">
    <citation type="submission" date="2023-01" db="EMBL/GenBank/DDBJ databases">
        <title>Exploring GABA producing Bacteroides strains toward improving mental health.</title>
        <authorList>
            <person name="Yousuf B."/>
            <person name="Bouhlel N.E."/>
            <person name="Mottawea W."/>
            <person name="Hammami R."/>
        </authorList>
    </citation>
    <scope>NUCLEOTIDE SEQUENCE [LARGE SCALE GENOMIC DNA]</scope>
    <source>
        <strain evidence="10 11">UO.H1054</strain>
    </source>
</reference>
<evidence type="ECO:0000256" key="2">
    <source>
        <dbReference type="ARBA" id="ARBA00022651"/>
    </source>
</evidence>
<dbReference type="Gene3D" id="2.115.10.20">
    <property type="entry name" value="Glycosyl hydrolase domain, family 43"/>
    <property type="match status" value="1"/>
</dbReference>
<dbReference type="PANTHER" id="PTHR43772:SF2">
    <property type="entry name" value="PUTATIVE (AFU_ORTHOLOGUE AFUA_2G04480)-RELATED"/>
    <property type="match status" value="1"/>
</dbReference>
<evidence type="ECO:0000256" key="7">
    <source>
        <dbReference type="RuleBase" id="RU361187"/>
    </source>
</evidence>
<dbReference type="Gene3D" id="2.60.120.260">
    <property type="entry name" value="Galactose-binding domain-like"/>
    <property type="match status" value="1"/>
</dbReference>
<dbReference type="Pfam" id="PF03422">
    <property type="entry name" value="CBM_6"/>
    <property type="match status" value="1"/>
</dbReference>
<dbReference type="CDD" id="cd18618">
    <property type="entry name" value="GH43_Xsa43E-like"/>
    <property type="match status" value="1"/>
</dbReference>
<proteinExistence type="inferred from homology"/>
<dbReference type="SUPFAM" id="SSF75005">
    <property type="entry name" value="Arabinanase/levansucrase/invertase"/>
    <property type="match status" value="1"/>
</dbReference>
<accession>A0ABT5HBP5</accession>
<keyword evidence="11" id="KW-1185">Reference proteome</keyword>
<dbReference type="InterPro" id="IPR052176">
    <property type="entry name" value="Glycosyl_Hydrlase_43_Enz"/>
</dbReference>
<protein>
    <submittedName>
        <fullName evidence="10">Glycoside hydrolase family 43 protein</fullName>
    </submittedName>
</protein>
<keyword evidence="6 7" id="KW-0326">Glycosidase</keyword>
<feature type="domain" description="CBM6" evidence="9">
    <location>
        <begin position="347"/>
        <end position="471"/>
    </location>
</feature>
<dbReference type="SUPFAM" id="SSF49785">
    <property type="entry name" value="Galactose-binding domain-like"/>
    <property type="match status" value="1"/>
</dbReference>
<keyword evidence="5" id="KW-0119">Carbohydrate metabolism</keyword>
<keyword evidence="2" id="KW-0624">Polysaccharide degradation</keyword>
<organism evidence="10 11">
    <name type="scientific">Bacteroides zhangwenhongii</name>
    <dbReference type="NCBI Taxonomy" id="2650157"/>
    <lineage>
        <taxon>Bacteria</taxon>
        <taxon>Pseudomonadati</taxon>
        <taxon>Bacteroidota</taxon>
        <taxon>Bacteroidia</taxon>
        <taxon>Bacteroidales</taxon>
        <taxon>Bacteroidaceae</taxon>
        <taxon>Bacteroides</taxon>
    </lineage>
</organism>
<evidence type="ECO:0000259" key="9">
    <source>
        <dbReference type="PROSITE" id="PS51175"/>
    </source>
</evidence>
<comment type="similarity">
    <text evidence="1 7">Belongs to the glycosyl hydrolase 43 family.</text>
</comment>
<name>A0ABT5HBP5_9BACE</name>
<dbReference type="Pfam" id="PF04616">
    <property type="entry name" value="Glyco_hydro_43"/>
    <property type="match status" value="1"/>
</dbReference>
<dbReference type="EMBL" id="JAQPYS010000085">
    <property type="protein sequence ID" value="MDC7137842.1"/>
    <property type="molecule type" value="Genomic_DNA"/>
</dbReference>
<keyword evidence="2" id="KW-0858">Xylan degradation</keyword>
<evidence type="ECO:0000256" key="6">
    <source>
        <dbReference type="ARBA" id="ARBA00023295"/>
    </source>
</evidence>
<dbReference type="SMART" id="SM00606">
    <property type="entry name" value="CBD_IV"/>
    <property type="match status" value="1"/>
</dbReference>
<dbReference type="InterPro" id="IPR008979">
    <property type="entry name" value="Galactose-bd-like_sf"/>
</dbReference>
<dbReference type="InterPro" id="IPR023296">
    <property type="entry name" value="Glyco_hydro_beta-prop_sf"/>
</dbReference>
<feature type="chain" id="PRO_5047255713" evidence="8">
    <location>
        <begin position="32"/>
        <end position="472"/>
    </location>
</feature>